<dbReference type="EMBL" id="JACXAH010000054">
    <property type="protein sequence ID" value="MBD1373962.1"/>
    <property type="molecule type" value="Genomic_DNA"/>
</dbReference>
<keyword evidence="2" id="KW-1185">Reference proteome</keyword>
<accession>A0A926NCX9</accession>
<evidence type="ECO:0000313" key="1">
    <source>
        <dbReference type="EMBL" id="MBD1373962.1"/>
    </source>
</evidence>
<name>A0A926NCX9_9BACL</name>
<sequence length="159" mass="18149">MKEQASTIVFARQINEKFTESLMIKEVTEVAKSACKDALAFLKAFADNDYTMRGLKSDLIKPEKASTIVKKLDMTSDEREKMRVLIDQDIRRDRNTELVREKRGSVTKEEYLLNEQAETNAKLELIRKAVDENPTASIRKLADITGLSKSAVQRLKKLL</sequence>
<dbReference type="Proteomes" id="UP000661691">
    <property type="component" value="Unassembled WGS sequence"/>
</dbReference>
<reference evidence="1" key="1">
    <citation type="submission" date="2020-09" db="EMBL/GenBank/DDBJ databases">
        <title>A novel bacterium of genus Hazenella, isolated from South China Sea.</title>
        <authorList>
            <person name="Huang H."/>
            <person name="Mo K."/>
            <person name="Hu Y."/>
        </authorList>
    </citation>
    <scope>NUCLEOTIDE SEQUENCE</scope>
    <source>
        <strain evidence="1">IB182357</strain>
    </source>
</reference>
<evidence type="ECO:0000313" key="2">
    <source>
        <dbReference type="Proteomes" id="UP000661691"/>
    </source>
</evidence>
<gene>
    <name evidence="1" type="ORF">IC620_16590</name>
</gene>
<comment type="caution">
    <text evidence="1">The sequence shown here is derived from an EMBL/GenBank/DDBJ whole genome shotgun (WGS) entry which is preliminary data.</text>
</comment>
<dbReference type="AlphaFoldDB" id="A0A926NCX9"/>
<protein>
    <submittedName>
        <fullName evidence="1">Uncharacterized protein</fullName>
    </submittedName>
</protein>
<proteinExistence type="predicted"/>
<organism evidence="1 2">
    <name type="scientific">Polycladospora coralii</name>
    <dbReference type="NCBI Taxonomy" id="2771432"/>
    <lineage>
        <taxon>Bacteria</taxon>
        <taxon>Bacillati</taxon>
        <taxon>Bacillota</taxon>
        <taxon>Bacilli</taxon>
        <taxon>Bacillales</taxon>
        <taxon>Thermoactinomycetaceae</taxon>
        <taxon>Polycladospora</taxon>
    </lineage>
</organism>